<keyword evidence="3" id="KW-0808">Transferase</keyword>
<name>A0A0H4VY03_9SPHN</name>
<evidence type="ECO:0000256" key="6">
    <source>
        <dbReference type="ARBA" id="ARBA00023316"/>
    </source>
</evidence>
<dbReference type="PANTHER" id="PTHR30582:SF30">
    <property type="entry name" value="BLR4375 PROTEIN"/>
    <property type="match status" value="1"/>
</dbReference>
<dbReference type="Gene3D" id="1.10.101.10">
    <property type="entry name" value="PGBD-like superfamily/PGBD"/>
    <property type="match status" value="1"/>
</dbReference>
<keyword evidence="4 7" id="KW-0133">Cell shape</keyword>
<dbReference type="InterPro" id="IPR005490">
    <property type="entry name" value="LD_TPept_cat_dom"/>
</dbReference>
<evidence type="ECO:0000259" key="10">
    <source>
        <dbReference type="PROSITE" id="PS52029"/>
    </source>
</evidence>
<feature type="compositionally biased region" description="Basic and acidic residues" evidence="8">
    <location>
        <begin position="57"/>
        <end position="69"/>
    </location>
</feature>
<keyword evidence="5 7" id="KW-0573">Peptidoglycan synthesis</keyword>
<feature type="domain" description="L,D-TPase catalytic" evidence="10">
    <location>
        <begin position="302"/>
        <end position="435"/>
    </location>
</feature>
<dbReference type="PANTHER" id="PTHR30582">
    <property type="entry name" value="L,D-TRANSPEPTIDASE"/>
    <property type="match status" value="1"/>
</dbReference>
<evidence type="ECO:0000256" key="1">
    <source>
        <dbReference type="ARBA" id="ARBA00004752"/>
    </source>
</evidence>
<dbReference type="GO" id="GO:0071555">
    <property type="term" value="P:cell wall organization"/>
    <property type="evidence" value="ECO:0007669"/>
    <property type="project" value="UniProtKB-UniRule"/>
</dbReference>
<dbReference type="Pfam" id="PF03734">
    <property type="entry name" value="YkuD"/>
    <property type="match status" value="1"/>
</dbReference>
<dbReference type="RefSeq" id="WP_048885535.1">
    <property type="nucleotide sequence ID" value="NZ_CP011310.1"/>
</dbReference>
<keyword evidence="9" id="KW-0732">Signal</keyword>
<reference evidence="12" key="2">
    <citation type="submission" date="2015-04" db="EMBL/GenBank/DDBJ databases">
        <title>The complete genome sequence of Erythrobacter sp. s21-N3.</title>
        <authorList>
            <person name="Zhuang L."/>
            <person name="Liu Y."/>
            <person name="Shao Z."/>
        </authorList>
    </citation>
    <scope>NUCLEOTIDE SEQUENCE [LARGE SCALE GENOMIC DNA]</scope>
    <source>
        <strain evidence="12">s21-N3</strain>
    </source>
</reference>
<dbReference type="InterPro" id="IPR002477">
    <property type="entry name" value="Peptidoglycan-bd-like"/>
</dbReference>
<dbReference type="AlphaFoldDB" id="A0A0H4VY03"/>
<dbReference type="InterPro" id="IPR050979">
    <property type="entry name" value="LD-transpeptidase"/>
</dbReference>
<feature type="region of interest" description="Disordered" evidence="8">
    <location>
        <begin position="24"/>
        <end position="92"/>
    </location>
</feature>
<feature type="chain" id="PRO_5005212304" description="L,D-TPase catalytic domain-containing protein" evidence="9">
    <location>
        <begin position="23"/>
        <end position="436"/>
    </location>
</feature>
<dbReference type="EMBL" id="CP011310">
    <property type="protein sequence ID" value="AKQ42018.1"/>
    <property type="molecule type" value="Genomic_DNA"/>
</dbReference>
<dbReference type="GO" id="GO:0018104">
    <property type="term" value="P:peptidoglycan-protein cross-linking"/>
    <property type="evidence" value="ECO:0007669"/>
    <property type="project" value="TreeGrafter"/>
</dbReference>
<dbReference type="GO" id="GO:0008360">
    <property type="term" value="P:regulation of cell shape"/>
    <property type="evidence" value="ECO:0007669"/>
    <property type="project" value="UniProtKB-UniRule"/>
</dbReference>
<dbReference type="STRING" id="1648404.CP97_08270"/>
<gene>
    <name evidence="11" type="ORF">CP97_08270</name>
</gene>
<comment type="pathway">
    <text evidence="1 7">Cell wall biogenesis; peptidoglycan biosynthesis.</text>
</comment>
<dbReference type="SUPFAM" id="SSF47090">
    <property type="entry name" value="PGBD-like"/>
    <property type="match status" value="1"/>
</dbReference>
<dbReference type="CDD" id="cd16913">
    <property type="entry name" value="YkuD_like"/>
    <property type="match status" value="1"/>
</dbReference>
<keyword evidence="12" id="KW-1185">Reference proteome</keyword>
<dbReference type="InterPro" id="IPR036365">
    <property type="entry name" value="PGBD-like_sf"/>
</dbReference>
<dbReference type="PATRIC" id="fig|1648404.4.peg.1723"/>
<keyword evidence="6 7" id="KW-0961">Cell wall biogenesis/degradation</keyword>
<dbReference type="KEGG" id="ery:CP97_08270"/>
<dbReference type="GO" id="GO:0071972">
    <property type="term" value="F:peptidoglycan L,D-transpeptidase activity"/>
    <property type="evidence" value="ECO:0007669"/>
    <property type="project" value="TreeGrafter"/>
</dbReference>
<organism evidence="11 12">
    <name type="scientific">Aurantiacibacter atlanticus</name>
    <dbReference type="NCBI Taxonomy" id="1648404"/>
    <lineage>
        <taxon>Bacteria</taxon>
        <taxon>Pseudomonadati</taxon>
        <taxon>Pseudomonadota</taxon>
        <taxon>Alphaproteobacteria</taxon>
        <taxon>Sphingomonadales</taxon>
        <taxon>Erythrobacteraceae</taxon>
        <taxon>Aurantiacibacter</taxon>
    </lineage>
</organism>
<feature type="signal peptide" evidence="9">
    <location>
        <begin position="1"/>
        <end position="22"/>
    </location>
</feature>
<feature type="active site" description="Proton donor/acceptor" evidence="7">
    <location>
        <position position="395"/>
    </location>
</feature>
<dbReference type="Gene3D" id="2.40.440.10">
    <property type="entry name" value="L,D-transpeptidase catalytic domain-like"/>
    <property type="match status" value="1"/>
</dbReference>
<evidence type="ECO:0000256" key="7">
    <source>
        <dbReference type="PROSITE-ProRule" id="PRU01373"/>
    </source>
</evidence>
<dbReference type="PROSITE" id="PS52029">
    <property type="entry name" value="LD_TPASE"/>
    <property type="match status" value="1"/>
</dbReference>
<dbReference type="Proteomes" id="UP000059113">
    <property type="component" value="Chromosome"/>
</dbReference>
<feature type="region of interest" description="Disordered" evidence="8">
    <location>
        <begin position="209"/>
        <end position="257"/>
    </location>
</feature>
<feature type="active site" description="Nucleophile" evidence="7">
    <location>
        <position position="411"/>
    </location>
</feature>
<proteinExistence type="inferred from homology"/>
<feature type="compositionally biased region" description="Low complexity" evidence="8">
    <location>
        <begin position="228"/>
        <end position="256"/>
    </location>
</feature>
<protein>
    <recommendedName>
        <fullName evidence="10">L,D-TPase catalytic domain-containing protein</fullName>
    </recommendedName>
</protein>
<evidence type="ECO:0000256" key="3">
    <source>
        <dbReference type="ARBA" id="ARBA00022679"/>
    </source>
</evidence>
<feature type="compositionally biased region" description="Polar residues" evidence="8">
    <location>
        <begin position="25"/>
        <end position="36"/>
    </location>
</feature>
<dbReference type="Pfam" id="PF01471">
    <property type="entry name" value="PG_binding_1"/>
    <property type="match status" value="1"/>
</dbReference>
<evidence type="ECO:0000256" key="5">
    <source>
        <dbReference type="ARBA" id="ARBA00022984"/>
    </source>
</evidence>
<evidence type="ECO:0000256" key="4">
    <source>
        <dbReference type="ARBA" id="ARBA00022960"/>
    </source>
</evidence>
<evidence type="ECO:0000256" key="8">
    <source>
        <dbReference type="SAM" id="MobiDB-lite"/>
    </source>
</evidence>
<evidence type="ECO:0000313" key="11">
    <source>
        <dbReference type="EMBL" id="AKQ42018.1"/>
    </source>
</evidence>
<evidence type="ECO:0000256" key="2">
    <source>
        <dbReference type="ARBA" id="ARBA00005992"/>
    </source>
</evidence>
<feature type="compositionally biased region" description="Polar residues" evidence="8">
    <location>
        <begin position="70"/>
        <end position="87"/>
    </location>
</feature>
<sequence length="436" mass="46832">MSRKYFAIIAALPLVACSAEDAENSTEATATQSANANYDLGYEPKGEDNFADEMASDDERHMSASRDRANMSSDSEGINEDGTSSRGTEIADAKERPIMQTQVVLDRRGFGPGVIDGKMGQSTSNALRGFQEANSLEITGDLDESTKQALSEWSNIPATRVVTIPANWAELAYIEIPDSPADQAALDRMGYESLDEKIAERFHTTIAVLRELNPNGRPARKTPPSPSPSSSVSDNSTVSPTPSASEPAVSNSSSDSGYFTAGQRLRVPNIGADRIQPGAIQDRGWQQTLASLGVGSEQAEVTRVVVDESEGWLKGFDADGNLVAMFTVTTGSQNDPLPLGDWSVNGTAHNPPFSYQPELFWDVPDSEEEQQLPPGPNGPVGVVWIDLTKEHYGIHGTSAPETIGRVQSHGCVRLTNWDAARLAGMVNSDTEVIFQA</sequence>
<comment type="similarity">
    <text evidence="2">Belongs to the YkuD family.</text>
</comment>
<reference evidence="11 12" key="1">
    <citation type="journal article" date="2015" name="Int. J. Syst. Evol. Microbiol.">
        <title>Erythrobacter atlanticus sp. nov., a bacterium from ocean sediment able to degrade polycyclic aromatic hydrocarbons.</title>
        <authorList>
            <person name="Zhuang L."/>
            <person name="Liu Y."/>
            <person name="Wang L."/>
            <person name="Wang W."/>
            <person name="Shao Z."/>
        </authorList>
    </citation>
    <scope>NUCLEOTIDE SEQUENCE [LARGE SCALE GENOMIC DNA]</scope>
    <source>
        <strain evidence="12">s21-N3</strain>
    </source>
</reference>
<dbReference type="UniPathway" id="UPA00219"/>
<dbReference type="GO" id="GO:0016740">
    <property type="term" value="F:transferase activity"/>
    <property type="evidence" value="ECO:0007669"/>
    <property type="project" value="UniProtKB-KW"/>
</dbReference>
<dbReference type="GO" id="GO:0005576">
    <property type="term" value="C:extracellular region"/>
    <property type="evidence" value="ECO:0007669"/>
    <property type="project" value="TreeGrafter"/>
</dbReference>
<dbReference type="InterPro" id="IPR038063">
    <property type="entry name" value="Transpep_catalytic_dom"/>
</dbReference>
<dbReference type="OrthoDB" id="9787225at2"/>
<accession>A0A0H4VY03</accession>
<dbReference type="SUPFAM" id="SSF141523">
    <property type="entry name" value="L,D-transpeptidase catalytic domain-like"/>
    <property type="match status" value="1"/>
</dbReference>
<dbReference type="InterPro" id="IPR036366">
    <property type="entry name" value="PGBDSf"/>
</dbReference>
<evidence type="ECO:0000313" key="12">
    <source>
        <dbReference type="Proteomes" id="UP000059113"/>
    </source>
</evidence>
<evidence type="ECO:0000256" key="9">
    <source>
        <dbReference type="SAM" id="SignalP"/>
    </source>
</evidence>